<feature type="binding site" evidence="6">
    <location>
        <position position="95"/>
    </location>
    <ligand>
        <name>a divalent metal cation</name>
        <dbReference type="ChEBI" id="CHEBI:60240"/>
        <label>1</label>
    </ligand>
</feature>
<dbReference type="InterPro" id="IPR000994">
    <property type="entry name" value="Pept_M24"/>
</dbReference>
<feature type="binding site" evidence="6">
    <location>
        <position position="177"/>
    </location>
    <ligand>
        <name>substrate</name>
    </ligand>
</feature>
<dbReference type="Gene3D" id="3.90.230.10">
    <property type="entry name" value="Creatinase/methionine aminopeptidase superfamily"/>
    <property type="match status" value="1"/>
</dbReference>
<dbReference type="GO" id="GO:0005829">
    <property type="term" value="C:cytosol"/>
    <property type="evidence" value="ECO:0007669"/>
    <property type="project" value="TreeGrafter"/>
</dbReference>
<dbReference type="Pfam" id="PF00557">
    <property type="entry name" value="Peptidase_M24"/>
    <property type="match status" value="1"/>
</dbReference>
<dbReference type="Proteomes" id="UP000239785">
    <property type="component" value="Unassembled WGS sequence"/>
</dbReference>
<evidence type="ECO:0000259" key="8">
    <source>
        <dbReference type="Pfam" id="PF00557"/>
    </source>
</evidence>
<organism evidence="9 10">
    <name type="scientific">Mesoplasma corruscae</name>
    <dbReference type="NCBI Taxonomy" id="216874"/>
    <lineage>
        <taxon>Bacteria</taxon>
        <taxon>Bacillati</taxon>
        <taxon>Mycoplasmatota</taxon>
        <taxon>Mollicutes</taxon>
        <taxon>Entomoplasmatales</taxon>
        <taxon>Entomoplasmataceae</taxon>
        <taxon>Mesoplasma</taxon>
    </lineage>
</organism>
<dbReference type="GO" id="GO:0004239">
    <property type="term" value="F:initiator methionyl aminopeptidase activity"/>
    <property type="evidence" value="ECO:0007669"/>
    <property type="project" value="UniProtKB-UniRule"/>
</dbReference>
<evidence type="ECO:0000256" key="6">
    <source>
        <dbReference type="HAMAP-Rule" id="MF_01974"/>
    </source>
</evidence>
<keyword evidence="3 6" id="KW-0645">Protease</keyword>
<comment type="catalytic activity">
    <reaction evidence="6 7">
        <text>Release of N-terminal amino acids, preferentially methionine, from peptides and arylamides.</text>
        <dbReference type="EC" id="3.4.11.18"/>
    </reaction>
</comment>
<comment type="cofactor">
    <cofactor evidence="6">
        <name>Co(2+)</name>
        <dbReference type="ChEBI" id="CHEBI:48828"/>
    </cofactor>
    <cofactor evidence="6">
        <name>Zn(2+)</name>
        <dbReference type="ChEBI" id="CHEBI:29105"/>
    </cofactor>
    <cofactor evidence="6">
        <name>Mn(2+)</name>
        <dbReference type="ChEBI" id="CHEBI:29035"/>
    </cofactor>
    <cofactor evidence="6">
        <name>Fe(2+)</name>
        <dbReference type="ChEBI" id="CHEBI:29033"/>
    </cofactor>
    <text evidence="6">Binds 2 divalent metal cations per subunit. Has a high-affinity and a low affinity metal-binding site. The true nature of the physiological cofactor is under debate. The enzyme is active with cobalt, zinc, manganese or divalent iron ions. Most likely, methionine aminopeptidases function as mononuclear Fe(2+)-metalloproteases under physiological conditions, and the catalytically relevant metal-binding site has been assigned to the histidine-containing high-affinity site.</text>
</comment>
<dbReference type="PRINTS" id="PR00599">
    <property type="entry name" value="MAPEPTIDASE"/>
</dbReference>
<feature type="binding site" evidence="6">
    <location>
        <position position="106"/>
    </location>
    <ligand>
        <name>a divalent metal cation</name>
        <dbReference type="ChEBI" id="CHEBI:60240"/>
        <label>1</label>
    </ligand>
</feature>
<feature type="binding site" evidence="6">
    <location>
        <position position="78"/>
    </location>
    <ligand>
        <name>substrate</name>
    </ligand>
</feature>
<dbReference type="SUPFAM" id="SSF55920">
    <property type="entry name" value="Creatinase/aminopeptidase"/>
    <property type="match status" value="1"/>
</dbReference>
<dbReference type="InterPro" id="IPR002467">
    <property type="entry name" value="Pept_M24A_MAP1"/>
</dbReference>
<reference evidence="9 10" key="1">
    <citation type="submission" date="2017-11" db="EMBL/GenBank/DDBJ databases">
        <title>Genome sequence of Mesoplasma corruscae ELCA-2 (ATCC 49579).</title>
        <authorList>
            <person name="Lo W.-S."/>
            <person name="Kuo C.-H."/>
        </authorList>
    </citation>
    <scope>NUCLEOTIDE SEQUENCE [LARGE SCALE GENOMIC DNA]</scope>
    <source>
        <strain evidence="9 10">ELCA-2</strain>
    </source>
</reference>
<sequence>MAVSIKSNAEIQKMRIASSVLSDAISMLKKMIVPGVNCLDLDEQFYKFIKAKGCESNFKNYHGFPKTICISINEQLVHGIPEDRILQDGDIVSVDTGCIFQGYHADSAFTMICGIAKNEKHDILIKVTEECLELAIKEVKPGTRIGTIGYIIQSHAEKHGFGVPRDYTGHGIGTQMHEDPHIPNYGIYDTGMRLKAGMVICIEPMIQIGTYKTKLASDNWTVLSADKSMAAHFEHTILVTDSGYEVLTKSKVKEL</sequence>
<keyword evidence="5 6" id="KW-0378">Hydrolase</keyword>
<dbReference type="GO" id="GO:0006508">
    <property type="term" value="P:proteolysis"/>
    <property type="evidence" value="ECO:0007669"/>
    <property type="project" value="UniProtKB-KW"/>
</dbReference>
<dbReference type="PROSITE" id="PS00680">
    <property type="entry name" value="MAP_1"/>
    <property type="match status" value="1"/>
</dbReference>
<comment type="function">
    <text evidence="1 6">Removes the N-terminal methionine from nascent proteins. The N-terminal methionine is often cleaved when the second residue in the primary sequence is small and uncharged (Met-Ala-, Cys, Gly, Pro, Ser, Thr, or Val). Requires deformylation of the N(alpha)-formylated initiator methionine before it can be hydrolyzed.</text>
</comment>
<dbReference type="GO" id="GO:0070006">
    <property type="term" value="F:metalloaminopeptidase activity"/>
    <property type="evidence" value="ECO:0007669"/>
    <property type="project" value="UniProtKB-UniRule"/>
</dbReference>
<proteinExistence type="inferred from homology"/>
<evidence type="ECO:0000256" key="1">
    <source>
        <dbReference type="ARBA" id="ARBA00002521"/>
    </source>
</evidence>
<feature type="binding site" evidence="6">
    <location>
        <position position="234"/>
    </location>
    <ligand>
        <name>a divalent metal cation</name>
        <dbReference type="ChEBI" id="CHEBI:60240"/>
        <label>1</label>
    </ligand>
</feature>
<accession>A0A2S5RGV5</accession>
<protein>
    <recommendedName>
        <fullName evidence="6 7">Methionine aminopeptidase</fullName>
        <shortName evidence="6">MAP</shortName>
        <shortName evidence="6">MetAP</shortName>
        <ecNumber evidence="6 7">3.4.11.18</ecNumber>
    </recommendedName>
    <alternativeName>
        <fullName evidence="6">Peptidase M</fullName>
    </alternativeName>
</protein>
<dbReference type="NCBIfam" id="TIGR00500">
    <property type="entry name" value="met_pdase_I"/>
    <property type="match status" value="1"/>
</dbReference>
<keyword evidence="2 6" id="KW-0031">Aminopeptidase</keyword>
<dbReference type="AlphaFoldDB" id="A0A2S5RGV5"/>
<feature type="binding site" evidence="6">
    <location>
        <position position="203"/>
    </location>
    <ligand>
        <name>a divalent metal cation</name>
        <dbReference type="ChEBI" id="CHEBI:60240"/>
        <label>2</label>
        <note>catalytic</note>
    </ligand>
</feature>
<evidence type="ECO:0000256" key="7">
    <source>
        <dbReference type="RuleBase" id="RU003653"/>
    </source>
</evidence>
<comment type="subunit">
    <text evidence="6">Monomer.</text>
</comment>
<feature type="binding site" evidence="6">
    <location>
        <position position="170"/>
    </location>
    <ligand>
        <name>a divalent metal cation</name>
        <dbReference type="ChEBI" id="CHEBI:60240"/>
        <label>2</label>
        <note>catalytic</note>
    </ligand>
</feature>
<keyword evidence="4 6" id="KW-0479">Metal-binding</keyword>
<feature type="binding site" evidence="6">
    <location>
        <position position="106"/>
    </location>
    <ligand>
        <name>a divalent metal cation</name>
        <dbReference type="ChEBI" id="CHEBI:60240"/>
        <label>2</label>
        <note>catalytic</note>
    </ligand>
</feature>
<gene>
    <name evidence="6 9" type="primary">map</name>
    <name evidence="9" type="ORF">MCORR_v1c01550</name>
</gene>
<evidence type="ECO:0000256" key="3">
    <source>
        <dbReference type="ARBA" id="ARBA00022670"/>
    </source>
</evidence>
<feature type="domain" description="Peptidase M24" evidence="8">
    <location>
        <begin position="12"/>
        <end position="241"/>
    </location>
</feature>
<dbReference type="PANTHER" id="PTHR43330:SF27">
    <property type="entry name" value="METHIONINE AMINOPEPTIDASE"/>
    <property type="match status" value="1"/>
</dbReference>
<dbReference type="OrthoDB" id="9806388at2"/>
<dbReference type="InterPro" id="IPR001714">
    <property type="entry name" value="Pept_M24_MAP"/>
</dbReference>
<dbReference type="InterPro" id="IPR036005">
    <property type="entry name" value="Creatinase/aminopeptidase-like"/>
</dbReference>
<keyword evidence="10" id="KW-1185">Reference proteome</keyword>
<comment type="similarity">
    <text evidence="6">Belongs to the peptidase M24A family. Methionine aminopeptidase type 1 subfamily.</text>
</comment>
<evidence type="ECO:0000256" key="5">
    <source>
        <dbReference type="ARBA" id="ARBA00022801"/>
    </source>
</evidence>
<dbReference type="GO" id="GO:0046872">
    <property type="term" value="F:metal ion binding"/>
    <property type="evidence" value="ECO:0007669"/>
    <property type="project" value="UniProtKB-UniRule"/>
</dbReference>
<dbReference type="EMBL" id="PHNF01000001">
    <property type="protein sequence ID" value="PPE06527.1"/>
    <property type="molecule type" value="Genomic_DNA"/>
</dbReference>
<dbReference type="EC" id="3.4.11.18" evidence="6 7"/>
<name>A0A2S5RGV5_9MOLU</name>
<evidence type="ECO:0000256" key="2">
    <source>
        <dbReference type="ARBA" id="ARBA00022438"/>
    </source>
</evidence>
<evidence type="ECO:0000313" key="9">
    <source>
        <dbReference type="EMBL" id="PPE06527.1"/>
    </source>
</evidence>
<dbReference type="HAMAP" id="MF_01974">
    <property type="entry name" value="MetAP_1"/>
    <property type="match status" value="1"/>
</dbReference>
<comment type="caution">
    <text evidence="9">The sequence shown here is derived from an EMBL/GenBank/DDBJ whole genome shotgun (WGS) entry which is preliminary data.</text>
</comment>
<dbReference type="PANTHER" id="PTHR43330">
    <property type="entry name" value="METHIONINE AMINOPEPTIDASE"/>
    <property type="match status" value="1"/>
</dbReference>
<dbReference type="RefSeq" id="WP_104207736.1">
    <property type="nucleotide sequence ID" value="NZ_PHNF01000001.1"/>
</dbReference>
<evidence type="ECO:0000313" key="10">
    <source>
        <dbReference type="Proteomes" id="UP000239785"/>
    </source>
</evidence>
<evidence type="ECO:0000256" key="4">
    <source>
        <dbReference type="ARBA" id="ARBA00022723"/>
    </source>
</evidence>
<dbReference type="CDD" id="cd01086">
    <property type="entry name" value="MetAP1"/>
    <property type="match status" value="1"/>
</dbReference>
<feature type="binding site" evidence="6">
    <location>
        <position position="234"/>
    </location>
    <ligand>
        <name>a divalent metal cation</name>
        <dbReference type="ChEBI" id="CHEBI:60240"/>
        <label>2</label>
        <note>catalytic</note>
    </ligand>
</feature>